<comment type="similarity">
    <text evidence="2">Belongs to the bile acid:sodium symporter (BASS) (TC 2.A.28) family.</text>
</comment>
<feature type="transmembrane region" description="Helical" evidence="8">
    <location>
        <begin position="345"/>
        <end position="363"/>
    </location>
</feature>
<dbReference type="PANTHER" id="PTHR10361:SF28">
    <property type="entry name" value="P3 PROTEIN-RELATED"/>
    <property type="match status" value="1"/>
</dbReference>
<dbReference type="Pfam" id="PF01758">
    <property type="entry name" value="SBF"/>
    <property type="match status" value="1"/>
</dbReference>
<dbReference type="AlphaFoldDB" id="A0AAV2Q5C8"/>
<keyword evidence="5 8" id="KW-1133">Transmembrane helix</keyword>
<feature type="transmembrane region" description="Helical" evidence="8">
    <location>
        <begin position="12"/>
        <end position="32"/>
    </location>
</feature>
<feature type="transmembrane region" description="Helical" evidence="8">
    <location>
        <begin position="431"/>
        <end position="453"/>
    </location>
</feature>
<evidence type="ECO:0000256" key="8">
    <source>
        <dbReference type="SAM" id="Phobius"/>
    </source>
</evidence>
<feature type="compositionally biased region" description="Basic and acidic residues" evidence="7">
    <location>
        <begin position="494"/>
        <end position="504"/>
    </location>
</feature>
<keyword evidence="4" id="KW-0813">Transport</keyword>
<accession>A0AAV2Q5C8</accession>
<evidence type="ECO:0000313" key="10">
    <source>
        <dbReference type="Proteomes" id="UP001497623"/>
    </source>
</evidence>
<keyword evidence="3 8" id="KW-0812">Transmembrane</keyword>
<dbReference type="PANTHER" id="PTHR10361">
    <property type="entry name" value="SODIUM-BILE ACID COTRANSPORTER"/>
    <property type="match status" value="1"/>
</dbReference>
<keyword evidence="6 8" id="KW-0472">Membrane</keyword>
<evidence type="ECO:0000256" key="2">
    <source>
        <dbReference type="ARBA" id="ARBA00006528"/>
    </source>
</evidence>
<evidence type="ECO:0000256" key="7">
    <source>
        <dbReference type="SAM" id="MobiDB-lite"/>
    </source>
</evidence>
<reference evidence="9 10" key="1">
    <citation type="submission" date="2024-05" db="EMBL/GenBank/DDBJ databases">
        <authorList>
            <person name="Wallberg A."/>
        </authorList>
    </citation>
    <scope>NUCLEOTIDE SEQUENCE [LARGE SCALE GENOMIC DNA]</scope>
</reference>
<evidence type="ECO:0000256" key="4">
    <source>
        <dbReference type="ARBA" id="ARBA00022847"/>
    </source>
</evidence>
<proteinExistence type="inferred from homology"/>
<dbReference type="InterPro" id="IPR004710">
    <property type="entry name" value="Bilac:Na_transpt"/>
</dbReference>
<dbReference type="InterPro" id="IPR038770">
    <property type="entry name" value="Na+/solute_symporter_sf"/>
</dbReference>
<organism evidence="9 10">
    <name type="scientific">Meganyctiphanes norvegica</name>
    <name type="common">Northern krill</name>
    <name type="synonym">Thysanopoda norvegica</name>
    <dbReference type="NCBI Taxonomy" id="48144"/>
    <lineage>
        <taxon>Eukaryota</taxon>
        <taxon>Metazoa</taxon>
        <taxon>Ecdysozoa</taxon>
        <taxon>Arthropoda</taxon>
        <taxon>Crustacea</taxon>
        <taxon>Multicrustacea</taxon>
        <taxon>Malacostraca</taxon>
        <taxon>Eumalacostraca</taxon>
        <taxon>Eucarida</taxon>
        <taxon>Euphausiacea</taxon>
        <taxon>Euphausiidae</taxon>
        <taxon>Meganyctiphanes</taxon>
    </lineage>
</organism>
<dbReference type="Gene3D" id="1.20.1530.20">
    <property type="match status" value="1"/>
</dbReference>
<sequence>MCPLYPVHLVLTYGALVLVVWMAGLGAVVGAASQAAKLKVRYHLNNITTENNGFLDITEGETQQVTFYLDDLSAEAAAQILIQESSPDGLEHIAVSKPELVIEDQSTSANKDEGANMNPSLNSHVKGKFNLTGKFLGFSNIKLVLNNSADEADMKETEPVIVKVQRGYRKWDKIFIHVVILMVIFAYINMGCAIDLEVIKATVKRPIAPAIGLASQYIFMPLCAYGMGYLLFSDNPSLWLGLFLTGCSPGGGGSNMWTYVLGGSLDLSVTMTFISTVAAFLALPAWVYGLAHTIFPDGYFSKMPYRNIAMLALGLVVPLSMGLGIKKVCPKGAEFLKKMLKPLSIFFIVFVMTFGVFAYFYIFAFFDWKVAIVGMCLPWLGFIFGAVASVVSRRSWEEVIAISIETGVQNTGLSIGILKIALGDVAPLGDIAMIIPVAVATMTPVPLTIALIAKKIMDCRNRRDSKDLAYAIDPEMKSPCLGSPSGSESSDTPLTKECRLSVKA</sequence>
<dbReference type="Proteomes" id="UP001497623">
    <property type="component" value="Unassembled WGS sequence"/>
</dbReference>
<comment type="subcellular location">
    <subcellularLocation>
        <location evidence="1">Membrane</location>
        <topology evidence="1">Multi-pass membrane protein</topology>
    </subcellularLocation>
</comment>
<evidence type="ECO:0000313" key="9">
    <source>
        <dbReference type="EMBL" id="CAL4068383.1"/>
    </source>
</evidence>
<feature type="transmembrane region" description="Helical" evidence="8">
    <location>
        <begin position="239"/>
        <end position="260"/>
    </location>
</feature>
<feature type="region of interest" description="Disordered" evidence="7">
    <location>
        <begin position="475"/>
        <end position="504"/>
    </location>
</feature>
<evidence type="ECO:0000256" key="6">
    <source>
        <dbReference type="ARBA" id="ARBA00023136"/>
    </source>
</evidence>
<evidence type="ECO:0000256" key="5">
    <source>
        <dbReference type="ARBA" id="ARBA00022989"/>
    </source>
</evidence>
<dbReference type="GO" id="GO:0016020">
    <property type="term" value="C:membrane"/>
    <property type="evidence" value="ECO:0007669"/>
    <property type="project" value="UniProtKB-SubCell"/>
</dbReference>
<name>A0AAV2Q5C8_MEGNR</name>
<keyword evidence="10" id="KW-1185">Reference proteome</keyword>
<evidence type="ECO:0000256" key="3">
    <source>
        <dbReference type="ARBA" id="ARBA00022692"/>
    </source>
</evidence>
<evidence type="ECO:0000256" key="1">
    <source>
        <dbReference type="ARBA" id="ARBA00004141"/>
    </source>
</evidence>
<gene>
    <name evidence="9" type="ORF">MNOR_LOCUS7185</name>
</gene>
<feature type="transmembrane region" description="Helical" evidence="8">
    <location>
        <begin position="174"/>
        <end position="196"/>
    </location>
</feature>
<protein>
    <submittedName>
        <fullName evidence="9">Uncharacterized protein</fullName>
    </submittedName>
</protein>
<feature type="transmembrane region" description="Helical" evidence="8">
    <location>
        <begin position="370"/>
        <end position="391"/>
    </location>
</feature>
<feature type="transmembrane region" description="Helical" evidence="8">
    <location>
        <begin position="208"/>
        <end position="232"/>
    </location>
</feature>
<keyword evidence="4" id="KW-0769">Symport</keyword>
<dbReference type="InterPro" id="IPR002657">
    <property type="entry name" value="BilAc:Na_symport/Acr3"/>
</dbReference>
<dbReference type="EMBL" id="CAXKWB010003116">
    <property type="protein sequence ID" value="CAL4068383.1"/>
    <property type="molecule type" value="Genomic_DNA"/>
</dbReference>
<feature type="compositionally biased region" description="Polar residues" evidence="7">
    <location>
        <begin position="484"/>
        <end position="493"/>
    </location>
</feature>
<comment type="caution">
    <text evidence="9">The sequence shown here is derived from an EMBL/GenBank/DDBJ whole genome shotgun (WGS) entry which is preliminary data.</text>
</comment>
<feature type="transmembrane region" description="Helical" evidence="8">
    <location>
        <begin position="307"/>
        <end position="325"/>
    </location>
</feature>
<feature type="transmembrane region" description="Helical" evidence="8">
    <location>
        <begin position="272"/>
        <end position="295"/>
    </location>
</feature>
<dbReference type="GO" id="GO:0015293">
    <property type="term" value="F:symporter activity"/>
    <property type="evidence" value="ECO:0007669"/>
    <property type="project" value="UniProtKB-KW"/>
</dbReference>